<dbReference type="SUPFAM" id="SSF56496">
    <property type="entry name" value="Fibrinogen C-terminal domain-like"/>
    <property type="match status" value="1"/>
</dbReference>
<keyword evidence="5" id="KW-1185">Reference proteome</keyword>
<gene>
    <name evidence="6" type="primary">LOC101862750</name>
</gene>
<keyword evidence="1" id="KW-0175">Coiled coil</keyword>
<reference evidence="6" key="1">
    <citation type="submission" date="2025-08" db="UniProtKB">
        <authorList>
            <consortium name="RefSeq"/>
        </authorList>
    </citation>
    <scope>IDENTIFICATION</scope>
</reference>
<feature type="domain" description="Fibrinogen C-terminal" evidence="4">
    <location>
        <begin position="371"/>
        <end position="577"/>
    </location>
</feature>
<dbReference type="InterPro" id="IPR050373">
    <property type="entry name" value="Fibrinogen_C-term_domain"/>
</dbReference>
<keyword evidence="3" id="KW-0732">Signal</keyword>
<evidence type="ECO:0000256" key="3">
    <source>
        <dbReference type="SAM" id="SignalP"/>
    </source>
</evidence>
<feature type="compositionally biased region" description="Basic and acidic residues" evidence="2">
    <location>
        <begin position="152"/>
        <end position="165"/>
    </location>
</feature>
<feature type="coiled-coil region" evidence="1">
    <location>
        <begin position="303"/>
        <end position="363"/>
    </location>
</feature>
<evidence type="ECO:0000256" key="2">
    <source>
        <dbReference type="SAM" id="MobiDB-lite"/>
    </source>
</evidence>
<dbReference type="SMART" id="SM00186">
    <property type="entry name" value="FBG"/>
    <property type="match status" value="1"/>
</dbReference>
<name>A0ABM0K0H5_APLCA</name>
<dbReference type="InterPro" id="IPR014716">
    <property type="entry name" value="Fibrinogen_a/b/g_C_1"/>
</dbReference>
<dbReference type="GeneID" id="101862750"/>
<feature type="chain" id="PRO_5045867836" evidence="3">
    <location>
        <begin position="23"/>
        <end position="578"/>
    </location>
</feature>
<evidence type="ECO:0000259" key="4">
    <source>
        <dbReference type="PROSITE" id="PS51406"/>
    </source>
</evidence>
<dbReference type="InterPro" id="IPR002181">
    <property type="entry name" value="Fibrinogen_a/b/g_C_dom"/>
</dbReference>
<dbReference type="CDD" id="cd00087">
    <property type="entry name" value="FReD"/>
    <property type="match status" value="1"/>
</dbReference>
<accession>A0ABM0K0H5</accession>
<dbReference type="Proteomes" id="UP000694888">
    <property type="component" value="Unplaced"/>
</dbReference>
<organism evidence="5 6">
    <name type="scientific">Aplysia californica</name>
    <name type="common">California sea hare</name>
    <dbReference type="NCBI Taxonomy" id="6500"/>
    <lineage>
        <taxon>Eukaryota</taxon>
        <taxon>Metazoa</taxon>
        <taxon>Spiralia</taxon>
        <taxon>Lophotrochozoa</taxon>
        <taxon>Mollusca</taxon>
        <taxon>Gastropoda</taxon>
        <taxon>Heterobranchia</taxon>
        <taxon>Euthyneura</taxon>
        <taxon>Tectipleura</taxon>
        <taxon>Aplysiida</taxon>
        <taxon>Aplysioidea</taxon>
        <taxon>Aplysiidae</taxon>
        <taxon>Aplysia</taxon>
    </lineage>
</organism>
<dbReference type="InterPro" id="IPR036056">
    <property type="entry name" value="Fibrinogen-like_C"/>
</dbReference>
<protein>
    <submittedName>
        <fullName evidence="6">Angiopoietin-2</fullName>
    </submittedName>
</protein>
<dbReference type="Pfam" id="PF00147">
    <property type="entry name" value="Fibrinogen_C"/>
    <property type="match status" value="1"/>
</dbReference>
<proteinExistence type="predicted"/>
<feature type="signal peptide" evidence="3">
    <location>
        <begin position="1"/>
        <end position="22"/>
    </location>
</feature>
<dbReference type="Gene3D" id="3.90.215.10">
    <property type="entry name" value="Gamma Fibrinogen, chain A, domain 1"/>
    <property type="match status" value="1"/>
</dbReference>
<evidence type="ECO:0000313" key="5">
    <source>
        <dbReference type="Proteomes" id="UP000694888"/>
    </source>
</evidence>
<evidence type="ECO:0000313" key="6">
    <source>
        <dbReference type="RefSeq" id="XP_005105877.1"/>
    </source>
</evidence>
<sequence length="578" mass="65192">MDASAMSGYIFLAAAVFLSSSALVLKTTTDEVEVGRTTNVSLECVDNYPLPGISEVIMVRILKKDLSGWTITADLRVDGTKVSAKRNDVLAEGKISKRYLRLTWPVATNDIVGMYRCDAISLTAQAGVSWQKSMPTSISRKKGVTLQSQVVEENKEENKEEDLQRQRPKKQTNMEDVTETAADNKTDCVQQAEEVLQNVTAKVEALEASFESKWKSQLQVLSHTVEQKTRQCPDQPLSQIRQILEHMAIIMGHDKKEFLQQKEDILENVTATADLSIRELLQQKDDIRASISATFEKERKTFLQQKEDILESATATQREFQQQKDDMLESIKETFEQEKTTFLQQKEDILESVTAKVQALEASFDSKLNAMKIQLRPESCADVQSSKHRPVVTLINGMTVVCDTKTDSGGWIVIQRRVSADVDFYRGWADYKNGFGDLAGNFWFGLEKIHQLTNTKQYELRIDFAFNGKDNFAIYNNFLLYGESKNYKLQISGFSGNVANDMAIHNGQAFSTKDRDNDSSSSVCANYNHGAWWYNSCHYVNLNGKWGIAGSMGMNWKSVTGWTKSVTSCEMKIRPFAS</sequence>
<dbReference type="RefSeq" id="XP_005105877.1">
    <property type="nucleotide sequence ID" value="XM_005105820.2"/>
</dbReference>
<dbReference type="PROSITE" id="PS51406">
    <property type="entry name" value="FIBRINOGEN_C_2"/>
    <property type="match status" value="1"/>
</dbReference>
<evidence type="ECO:0000256" key="1">
    <source>
        <dbReference type="SAM" id="Coils"/>
    </source>
</evidence>
<dbReference type="PANTHER" id="PTHR19143:SF458">
    <property type="entry name" value="FIBRINOGEN C-TERMINAL DOMAIN-CONTAINING PROTEIN-RELATED"/>
    <property type="match status" value="1"/>
</dbReference>
<dbReference type="PANTHER" id="PTHR19143">
    <property type="entry name" value="FIBRINOGEN/TENASCIN/ANGIOPOEITIN"/>
    <property type="match status" value="1"/>
</dbReference>
<feature type="region of interest" description="Disordered" evidence="2">
    <location>
        <begin position="150"/>
        <end position="181"/>
    </location>
</feature>